<dbReference type="EMBL" id="CAUEEQ010001470">
    <property type="protein sequence ID" value="CAJ0919880.1"/>
    <property type="molecule type" value="Genomic_DNA"/>
</dbReference>
<dbReference type="Proteomes" id="UP001176940">
    <property type="component" value="Unassembled WGS sequence"/>
</dbReference>
<evidence type="ECO:0000313" key="4">
    <source>
        <dbReference type="EMBL" id="CAJ0919880.1"/>
    </source>
</evidence>
<dbReference type="CDD" id="cd13349">
    <property type="entry name" value="PH-GRAM1_TBC1D8"/>
    <property type="match status" value="1"/>
</dbReference>
<dbReference type="Pfam" id="PF00078">
    <property type="entry name" value="RVT_1"/>
    <property type="match status" value="1"/>
</dbReference>
<dbReference type="Gene3D" id="3.30.70.270">
    <property type="match status" value="1"/>
</dbReference>
<dbReference type="InterPro" id="IPR000477">
    <property type="entry name" value="RT_dom"/>
</dbReference>
<reference evidence="4" key="1">
    <citation type="submission" date="2023-07" db="EMBL/GenBank/DDBJ databases">
        <authorList>
            <person name="Stuckert A."/>
        </authorList>
    </citation>
    <scope>NUCLEOTIDE SEQUENCE</scope>
</reference>
<dbReference type="CDD" id="cd03714">
    <property type="entry name" value="RT_DIRS1"/>
    <property type="match status" value="1"/>
</dbReference>
<evidence type="ECO:0000256" key="1">
    <source>
        <dbReference type="ARBA" id="ARBA00010879"/>
    </source>
</evidence>
<dbReference type="InterPro" id="IPR043128">
    <property type="entry name" value="Rev_trsase/Diguanyl_cyclase"/>
</dbReference>
<protein>
    <recommendedName>
        <fullName evidence="2">ribonuclease H</fullName>
        <ecNumber evidence="2">3.1.26.4</ecNumber>
    </recommendedName>
</protein>
<gene>
    <name evidence="4" type="ORF">RIMI_LOCUS1144584</name>
</gene>
<evidence type="ECO:0000256" key="2">
    <source>
        <dbReference type="ARBA" id="ARBA00012180"/>
    </source>
</evidence>
<evidence type="ECO:0000259" key="3">
    <source>
        <dbReference type="PROSITE" id="PS50878"/>
    </source>
</evidence>
<comment type="caution">
    <text evidence="4">The sequence shown here is derived from an EMBL/GenBank/DDBJ whole genome shotgun (WGS) entry which is preliminary data.</text>
</comment>
<dbReference type="InterPro" id="IPR043502">
    <property type="entry name" value="DNA/RNA_pol_sf"/>
</dbReference>
<name>A0ABN9KQJ7_9NEOB</name>
<dbReference type="InterPro" id="IPR011993">
    <property type="entry name" value="PH-like_dom_sf"/>
</dbReference>
<dbReference type="SMART" id="SM00568">
    <property type="entry name" value="GRAM"/>
    <property type="match status" value="1"/>
</dbReference>
<dbReference type="PANTHER" id="PTHR47666">
    <property type="entry name" value="PROTEIN VASCULAR ASSOCIATED DEATH 1, CHLOROPLASTIC"/>
    <property type="match status" value="1"/>
</dbReference>
<sequence>MESRRSVIASLEKREFLASIDIQDAYLHIPIFPLHQRFLRFAVNNLHFQFTALPFGLASAPRVFTKVMSTVVSILHSLGIVVLPYLDDLLIKGPTFQSCKENVDITLDTLSRLGCVSLLAAEAYTHSPVSPNERLGEKDFTGLIAEETSSRLAEQEEDPEKFREGLVKFESRFNFPEAEKLVTFYSCCCWKGRVPRQGWLYLSINHLCFYSFFLGKELKLVIPWVEVQKLERASNVLMVDIIMVYTRGKEREFSMFLDINEVFRIMEQLADVTVRRLLDNEVFELDQNLQQPTQISKSAVLCTPPVLAVSVGQPESRAVTSPLCFPAAVLTQTVQEECRAQRWRTEGSSYPMFTLVTGIVGRWRAVCVTALQRPNSDAAAIRIVVGIAAASLNVKGP</sequence>
<comment type="similarity">
    <text evidence="1">Belongs to the beta type-B retroviral polymerase family. HERV class-II K(HML-2) pol subfamily.</text>
</comment>
<dbReference type="Gene3D" id="2.30.29.30">
    <property type="entry name" value="Pleckstrin-homology domain (PH domain)/Phosphotyrosine-binding domain (PTB)"/>
    <property type="match status" value="1"/>
</dbReference>
<dbReference type="EC" id="3.1.26.4" evidence="2"/>
<evidence type="ECO:0000313" key="5">
    <source>
        <dbReference type="Proteomes" id="UP001176940"/>
    </source>
</evidence>
<dbReference type="PANTHER" id="PTHR47666:SF2">
    <property type="entry name" value="TBC1 DOMAIN FAMILY MEMBER 8 ISOFORM X1"/>
    <property type="match status" value="1"/>
</dbReference>
<dbReference type="Pfam" id="PF02893">
    <property type="entry name" value="GRAM"/>
    <property type="match status" value="1"/>
</dbReference>
<keyword evidence="5" id="KW-1185">Reference proteome</keyword>
<accession>A0ABN9KQJ7</accession>
<organism evidence="4 5">
    <name type="scientific">Ranitomeya imitator</name>
    <name type="common">mimic poison frog</name>
    <dbReference type="NCBI Taxonomy" id="111125"/>
    <lineage>
        <taxon>Eukaryota</taxon>
        <taxon>Metazoa</taxon>
        <taxon>Chordata</taxon>
        <taxon>Craniata</taxon>
        <taxon>Vertebrata</taxon>
        <taxon>Euteleostomi</taxon>
        <taxon>Amphibia</taxon>
        <taxon>Batrachia</taxon>
        <taxon>Anura</taxon>
        <taxon>Neobatrachia</taxon>
        <taxon>Hyloidea</taxon>
        <taxon>Dendrobatidae</taxon>
        <taxon>Dendrobatinae</taxon>
        <taxon>Ranitomeya</taxon>
    </lineage>
</organism>
<dbReference type="Gene3D" id="3.10.10.10">
    <property type="entry name" value="HIV Type 1 Reverse Transcriptase, subunit A, domain 1"/>
    <property type="match status" value="1"/>
</dbReference>
<feature type="domain" description="Reverse transcriptase" evidence="3">
    <location>
        <begin position="1"/>
        <end position="145"/>
    </location>
</feature>
<dbReference type="SUPFAM" id="SSF56672">
    <property type="entry name" value="DNA/RNA polymerases"/>
    <property type="match status" value="1"/>
</dbReference>
<dbReference type="InterPro" id="IPR036009">
    <property type="entry name" value="TBC1D8_PH-GRAM1"/>
</dbReference>
<proteinExistence type="inferred from homology"/>
<dbReference type="InterPro" id="IPR004182">
    <property type="entry name" value="GRAM"/>
</dbReference>
<dbReference type="PROSITE" id="PS50878">
    <property type="entry name" value="RT_POL"/>
    <property type="match status" value="1"/>
</dbReference>